<feature type="domain" description="HTH cro/C1-type" evidence="2">
    <location>
        <begin position="1"/>
        <end position="55"/>
    </location>
</feature>
<dbReference type="PANTHER" id="PTHR46797">
    <property type="entry name" value="HTH-TYPE TRANSCRIPTIONAL REGULATOR"/>
    <property type="match status" value="1"/>
</dbReference>
<dbReference type="InterPro" id="IPR050807">
    <property type="entry name" value="TransReg_Diox_bact_type"/>
</dbReference>
<evidence type="ECO:0000313" key="4">
    <source>
        <dbReference type="Proteomes" id="UP001597045"/>
    </source>
</evidence>
<dbReference type="Pfam" id="PF01381">
    <property type="entry name" value="HTH_3"/>
    <property type="match status" value="1"/>
</dbReference>
<protein>
    <submittedName>
        <fullName evidence="3">Helix-turn-helix transcriptional regulator</fullName>
    </submittedName>
</protein>
<comment type="caution">
    <text evidence="3">The sequence shown here is derived from an EMBL/GenBank/DDBJ whole genome shotgun (WGS) entry which is preliminary data.</text>
</comment>
<dbReference type="PANTHER" id="PTHR46797:SF1">
    <property type="entry name" value="METHYLPHOSPHONATE SYNTHASE"/>
    <property type="match status" value="1"/>
</dbReference>
<name>A0ABW3M4A0_9PSEU</name>
<dbReference type="EMBL" id="JBHTIS010000012">
    <property type="protein sequence ID" value="MFD1044199.1"/>
    <property type="molecule type" value="Genomic_DNA"/>
</dbReference>
<dbReference type="InterPro" id="IPR001387">
    <property type="entry name" value="Cro/C1-type_HTH"/>
</dbReference>
<sequence>MKEARQQAELTQTDLANRLELTRSSVANIEAGRQRVTIHWLMQIAEELNVPVTRLLVTRSEVPGDTVEGRVSAELHGQPSSTQDFVKLALRQAE</sequence>
<dbReference type="SUPFAM" id="SSF47413">
    <property type="entry name" value="lambda repressor-like DNA-binding domains"/>
    <property type="match status" value="1"/>
</dbReference>
<evidence type="ECO:0000313" key="3">
    <source>
        <dbReference type="EMBL" id="MFD1044199.1"/>
    </source>
</evidence>
<gene>
    <name evidence="3" type="ORF">ACFQ1S_00605</name>
</gene>
<dbReference type="CDD" id="cd00093">
    <property type="entry name" value="HTH_XRE"/>
    <property type="match status" value="1"/>
</dbReference>
<dbReference type="Proteomes" id="UP001597045">
    <property type="component" value="Unassembled WGS sequence"/>
</dbReference>
<evidence type="ECO:0000256" key="1">
    <source>
        <dbReference type="ARBA" id="ARBA00023125"/>
    </source>
</evidence>
<evidence type="ECO:0000259" key="2">
    <source>
        <dbReference type="PROSITE" id="PS50943"/>
    </source>
</evidence>
<dbReference type="InterPro" id="IPR010982">
    <property type="entry name" value="Lambda_DNA-bd_dom_sf"/>
</dbReference>
<dbReference type="SMART" id="SM00530">
    <property type="entry name" value="HTH_XRE"/>
    <property type="match status" value="1"/>
</dbReference>
<keyword evidence="1" id="KW-0238">DNA-binding</keyword>
<keyword evidence="4" id="KW-1185">Reference proteome</keyword>
<dbReference type="PROSITE" id="PS50943">
    <property type="entry name" value="HTH_CROC1"/>
    <property type="match status" value="1"/>
</dbReference>
<accession>A0ABW3M4A0</accession>
<dbReference type="Gene3D" id="1.10.260.40">
    <property type="entry name" value="lambda repressor-like DNA-binding domains"/>
    <property type="match status" value="1"/>
</dbReference>
<proteinExistence type="predicted"/>
<reference evidence="4" key="1">
    <citation type="journal article" date="2019" name="Int. J. Syst. Evol. Microbiol.">
        <title>The Global Catalogue of Microorganisms (GCM) 10K type strain sequencing project: providing services to taxonomists for standard genome sequencing and annotation.</title>
        <authorList>
            <consortium name="The Broad Institute Genomics Platform"/>
            <consortium name="The Broad Institute Genome Sequencing Center for Infectious Disease"/>
            <person name="Wu L."/>
            <person name="Ma J."/>
        </authorList>
    </citation>
    <scope>NUCLEOTIDE SEQUENCE [LARGE SCALE GENOMIC DNA]</scope>
    <source>
        <strain evidence="4">JCM 31486</strain>
    </source>
</reference>
<organism evidence="3 4">
    <name type="scientific">Kibdelosporangium lantanae</name>
    <dbReference type="NCBI Taxonomy" id="1497396"/>
    <lineage>
        <taxon>Bacteria</taxon>
        <taxon>Bacillati</taxon>
        <taxon>Actinomycetota</taxon>
        <taxon>Actinomycetes</taxon>
        <taxon>Pseudonocardiales</taxon>
        <taxon>Pseudonocardiaceae</taxon>
        <taxon>Kibdelosporangium</taxon>
    </lineage>
</organism>